<gene>
    <name evidence="2" type="ORF">C9427_03450</name>
</gene>
<dbReference type="SUPFAM" id="SSF51556">
    <property type="entry name" value="Metallo-dependent hydrolases"/>
    <property type="match status" value="1"/>
</dbReference>
<sequence>MAAVFLATLEDRYQLTRRRFMQGAAALLPACLLPTSALLAQETGIVTDVHCHVFNAHDLPVRGFVQRVVFGDAEPTVVPNEAPEVNRALAPWIGAVLVRQLLTGTAPSAEMELRTIEAQADAGIENAPSMDSDVATLAEALRATMSESFSQSFENLPAFERQVSGASAGYFMRRLAEEAGQSEDSLLSPEMGADPYPNMARSLLSGDGKISRYFRWAALFNSPRRKIVAEIERLFGGPDRVRLFTPALIDFSRWLDEEPRSNLESQIRVMERIQRLERRSMVHCFVAYDPWREVADQEIGGTNTALDLVKWAINDMGFIGVKLYPPMGFMPAGNEGSTLAFPERAGDISQFTRKLDEALDKLFSWASSQGVPIMAHSADSNGAGPGYSGRASPANWKPVLLKYPELRLNLAHFGGFEKSVAGGEDWENIRVALVSSGAKNLFADVGFLSEILPGHSTPAEMQRLSAAFASYVANSDPNVERLMFATDWIMLGQEAGFSDYFEVVDRFTQAVGITDEKRQRFLSGNAKRFLGLSKNEPARTRLESYYQAKHMDAKRLQEFDI</sequence>
<organism evidence="2 3">
    <name type="scientific">Mesorhizobium helmanticense</name>
    <dbReference type="NCBI Taxonomy" id="1776423"/>
    <lineage>
        <taxon>Bacteria</taxon>
        <taxon>Pseudomonadati</taxon>
        <taxon>Pseudomonadota</taxon>
        <taxon>Alphaproteobacteria</taxon>
        <taxon>Hyphomicrobiales</taxon>
        <taxon>Phyllobacteriaceae</taxon>
        <taxon>Mesorhizobium</taxon>
    </lineage>
</organism>
<dbReference type="GO" id="GO:0016787">
    <property type="term" value="F:hydrolase activity"/>
    <property type="evidence" value="ECO:0007669"/>
    <property type="project" value="InterPro"/>
</dbReference>
<comment type="caution">
    <text evidence="2">The sequence shown here is derived from an EMBL/GenBank/DDBJ whole genome shotgun (WGS) entry which is preliminary data.</text>
</comment>
<dbReference type="AlphaFoldDB" id="A0A2T4J1Q0"/>
<dbReference type="Proteomes" id="UP000240259">
    <property type="component" value="Unassembled WGS sequence"/>
</dbReference>
<proteinExistence type="predicted"/>
<protein>
    <recommendedName>
        <fullName evidence="1">Amidohydrolase-related domain-containing protein</fullName>
    </recommendedName>
</protein>
<accession>A0A2T4J1Q0</accession>
<dbReference type="Pfam" id="PF04909">
    <property type="entry name" value="Amidohydro_2"/>
    <property type="match status" value="1"/>
</dbReference>
<dbReference type="RefSeq" id="WP_107647808.1">
    <property type="nucleotide sequence ID" value="NZ_PZJX01000006.1"/>
</dbReference>
<reference evidence="2 3" key="1">
    <citation type="submission" date="2018-03" db="EMBL/GenBank/DDBJ databases">
        <title>Genome sequence of the symbiotic type strain Mesorhizobium helmanticense CSLC115NT isolated from Lotus corniculatus nodules.</title>
        <authorList>
            <person name="Sannazzaro A.I."/>
            <person name="Torres Tejerizo G.A."/>
            <person name="Dip D."/>
            <person name="Caballero M."/>
            <person name="Pistorio M."/>
            <person name="Estrella M.J."/>
        </authorList>
    </citation>
    <scope>NUCLEOTIDE SEQUENCE [LARGE SCALE GENOMIC DNA]</scope>
    <source>
        <strain evidence="2 3">CSLC115N</strain>
    </source>
</reference>
<dbReference type="InterPro" id="IPR006680">
    <property type="entry name" value="Amidohydro-rel"/>
</dbReference>
<dbReference type="Gene3D" id="3.20.20.140">
    <property type="entry name" value="Metal-dependent hydrolases"/>
    <property type="match status" value="1"/>
</dbReference>
<dbReference type="OrthoDB" id="1407586at2"/>
<evidence type="ECO:0000259" key="1">
    <source>
        <dbReference type="Pfam" id="PF04909"/>
    </source>
</evidence>
<dbReference type="EMBL" id="PZJX01000006">
    <property type="protein sequence ID" value="PTE11758.1"/>
    <property type="molecule type" value="Genomic_DNA"/>
</dbReference>
<evidence type="ECO:0000313" key="2">
    <source>
        <dbReference type="EMBL" id="PTE11758.1"/>
    </source>
</evidence>
<feature type="domain" description="Amidohydrolase-related" evidence="1">
    <location>
        <begin position="310"/>
        <end position="532"/>
    </location>
</feature>
<evidence type="ECO:0000313" key="3">
    <source>
        <dbReference type="Proteomes" id="UP000240259"/>
    </source>
</evidence>
<name>A0A2T4J1Q0_9HYPH</name>
<keyword evidence="3" id="KW-1185">Reference proteome</keyword>
<dbReference type="InterPro" id="IPR032466">
    <property type="entry name" value="Metal_Hydrolase"/>
</dbReference>